<dbReference type="HOGENOM" id="CLU_3359851_0_0_1"/>
<keyword evidence="2" id="KW-1185">Reference proteome</keyword>
<evidence type="ECO:0000313" key="1">
    <source>
        <dbReference type="EMBL" id="CBX92503.1"/>
    </source>
</evidence>
<gene>
    <name evidence="1" type="ORF">LEMA_uP052090.1</name>
</gene>
<organism evidence="2">
    <name type="scientific">Leptosphaeria maculans (strain JN3 / isolate v23.1.3 / race Av1-4-5-6-7-8)</name>
    <name type="common">Blackleg fungus</name>
    <name type="synonym">Phoma lingam</name>
    <dbReference type="NCBI Taxonomy" id="985895"/>
    <lineage>
        <taxon>Eukaryota</taxon>
        <taxon>Fungi</taxon>
        <taxon>Dikarya</taxon>
        <taxon>Ascomycota</taxon>
        <taxon>Pezizomycotina</taxon>
        <taxon>Dothideomycetes</taxon>
        <taxon>Pleosporomycetidae</taxon>
        <taxon>Pleosporales</taxon>
        <taxon>Pleosporineae</taxon>
        <taxon>Leptosphaeriaceae</taxon>
        <taxon>Plenodomus</taxon>
        <taxon>Plenodomus lingam/Leptosphaeria maculans species complex</taxon>
    </lineage>
</organism>
<reference evidence="2" key="1">
    <citation type="journal article" date="2011" name="Nat. Commun.">
        <title>Effector diversification within compartments of the Leptosphaeria maculans genome affected by Repeat-Induced Point mutations.</title>
        <authorList>
            <person name="Rouxel T."/>
            <person name="Grandaubert J."/>
            <person name="Hane J.K."/>
            <person name="Hoede C."/>
            <person name="van de Wouw A.P."/>
            <person name="Couloux A."/>
            <person name="Dominguez V."/>
            <person name="Anthouard V."/>
            <person name="Bally P."/>
            <person name="Bourras S."/>
            <person name="Cozijnsen A.J."/>
            <person name="Ciuffetti L.M."/>
            <person name="Degrave A."/>
            <person name="Dilmaghani A."/>
            <person name="Duret L."/>
            <person name="Fudal I."/>
            <person name="Goodwin S.B."/>
            <person name="Gout L."/>
            <person name="Glaser N."/>
            <person name="Linglin J."/>
            <person name="Kema G.H.J."/>
            <person name="Lapalu N."/>
            <person name="Lawrence C.B."/>
            <person name="May K."/>
            <person name="Meyer M."/>
            <person name="Ollivier B."/>
            <person name="Poulain J."/>
            <person name="Schoch C.L."/>
            <person name="Simon A."/>
            <person name="Spatafora J.W."/>
            <person name="Stachowiak A."/>
            <person name="Turgeon B.G."/>
            <person name="Tyler B.M."/>
            <person name="Vincent D."/>
            <person name="Weissenbach J."/>
            <person name="Amselem J."/>
            <person name="Quesneville H."/>
            <person name="Oliver R.P."/>
            <person name="Wincker P."/>
            <person name="Balesdent M.-H."/>
            <person name="Howlett B.J."/>
        </authorList>
    </citation>
    <scope>NUCLEOTIDE SEQUENCE [LARGE SCALE GENOMIC DNA]</scope>
    <source>
        <strain evidence="2">JN3 / isolate v23.1.3 / race Av1-4-5-6-7-8</strain>
    </source>
</reference>
<protein>
    <submittedName>
        <fullName evidence="1">Predicted protein</fullName>
    </submittedName>
</protein>
<dbReference type="Proteomes" id="UP000002668">
    <property type="component" value="Genome"/>
</dbReference>
<dbReference type="VEuPathDB" id="FungiDB:LEMA_uP052090.1"/>
<proteinExistence type="predicted"/>
<sequence>MSRVYDMRSPETTSPLCKSQWSMRIGTVDVQLRQEG</sequence>
<name>E4ZMF4_LEPMJ</name>
<dbReference type="EMBL" id="FP929094">
    <property type="protein sequence ID" value="CBX92503.1"/>
    <property type="molecule type" value="Genomic_DNA"/>
</dbReference>
<evidence type="ECO:0000313" key="2">
    <source>
        <dbReference type="Proteomes" id="UP000002668"/>
    </source>
</evidence>
<dbReference type="AlphaFoldDB" id="E4ZMF4"/>
<dbReference type="InParanoid" id="E4ZMF4"/>
<accession>E4ZMF4</accession>